<evidence type="ECO:0000313" key="2">
    <source>
        <dbReference type="EMBL" id="AKU17348.1"/>
    </source>
</evidence>
<proteinExistence type="predicted"/>
<dbReference type="Proteomes" id="UP000066480">
    <property type="component" value="Chromosome"/>
</dbReference>
<dbReference type="KEGG" id="lmoi:VV02_18315"/>
<keyword evidence="1" id="KW-0732">Signal</keyword>
<dbReference type="STRING" id="571913.VV02_18315"/>
<evidence type="ECO:0000313" key="3">
    <source>
        <dbReference type="Proteomes" id="UP000066480"/>
    </source>
</evidence>
<dbReference type="AlphaFoldDB" id="A0A0K1JL99"/>
<dbReference type="RefSeq" id="WP_052593802.1">
    <property type="nucleotide sequence ID" value="NZ_CP011112.1"/>
</dbReference>
<organism evidence="2 3">
    <name type="scientific">Luteipulveratus mongoliensis</name>
    <dbReference type="NCBI Taxonomy" id="571913"/>
    <lineage>
        <taxon>Bacteria</taxon>
        <taxon>Bacillati</taxon>
        <taxon>Actinomycetota</taxon>
        <taxon>Actinomycetes</taxon>
        <taxon>Micrococcales</taxon>
        <taxon>Dermacoccaceae</taxon>
        <taxon>Luteipulveratus</taxon>
    </lineage>
</organism>
<keyword evidence="3" id="KW-1185">Reference proteome</keyword>
<dbReference type="OrthoDB" id="9758333at2"/>
<dbReference type="InterPro" id="IPR017853">
    <property type="entry name" value="GH"/>
</dbReference>
<sequence length="239" mass="25853">MTETLVLGAKSVVCAMITVLGLSSSAVAGANEAHSVTVVRVNAKDVVRRLPATVIGADDPVWNPGLTAPITARRIWQAGIEDLNFDSGGQTDLYDWRTNTLRPDPDAARDTAALGGYSYASAPPQYTFDQFEAVARAAGAHTTVHVNYGTGTPAEAAAWVRYANRERGYGVRNWIIGEEVYNDQYTEPDRRVPLTGGRESAAVNARCYARNVIAFSKAMKAVDRRSRSESSCLLWTLLG</sequence>
<name>A0A0K1JL99_9MICO</name>
<dbReference type="EMBL" id="CP011112">
    <property type="protein sequence ID" value="AKU17348.1"/>
    <property type="molecule type" value="Genomic_DNA"/>
</dbReference>
<dbReference type="PATRIC" id="fig|571913.6.peg.3714"/>
<dbReference type="Gene3D" id="3.20.20.80">
    <property type="entry name" value="Glycosidases"/>
    <property type="match status" value="1"/>
</dbReference>
<gene>
    <name evidence="2" type="ORF">VV02_18315</name>
</gene>
<reference evidence="2 3" key="1">
    <citation type="submission" date="2015-03" db="EMBL/GenBank/DDBJ databases">
        <title>Luteipulveratus halotolerans sp. nov., a novel actinobacterium (Dermacoccaceae) from Sarawak, Malaysia.</title>
        <authorList>
            <person name="Juboi H."/>
            <person name="Basik A."/>
            <person name="Shamsul S.S."/>
            <person name="Arnold P."/>
            <person name="Schmitt E.K."/>
            <person name="Sanglier J.-J."/>
            <person name="Yeo T."/>
        </authorList>
    </citation>
    <scope>NUCLEOTIDE SEQUENCE [LARGE SCALE GENOMIC DNA]</scope>
    <source>
        <strain evidence="2 3">MN07-A0370</strain>
    </source>
</reference>
<feature type="chain" id="PRO_5039559597" evidence="1">
    <location>
        <begin position="29"/>
        <end position="239"/>
    </location>
</feature>
<protein>
    <submittedName>
        <fullName evidence="2">Uncharacterized protein</fullName>
    </submittedName>
</protein>
<feature type="signal peptide" evidence="1">
    <location>
        <begin position="1"/>
        <end position="28"/>
    </location>
</feature>
<accession>A0A0K1JL99</accession>
<dbReference type="SUPFAM" id="SSF51445">
    <property type="entry name" value="(Trans)glycosidases"/>
    <property type="match status" value="1"/>
</dbReference>
<evidence type="ECO:0000256" key="1">
    <source>
        <dbReference type="SAM" id="SignalP"/>
    </source>
</evidence>